<dbReference type="PANTHER" id="PTHR24559">
    <property type="entry name" value="TRANSPOSON TY3-I GAG-POL POLYPROTEIN"/>
    <property type="match status" value="1"/>
</dbReference>
<dbReference type="EMBL" id="CAKLBY020000267">
    <property type="protein sequence ID" value="CAK7942212.1"/>
    <property type="molecule type" value="Genomic_DNA"/>
</dbReference>
<dbReference type="InterPro" id="IPR053134">
    <property type="entry name" value="RNA-dir_DNA_polymerase"/>
</dbReference>
<organism evidence="2 3">
    <name type="scientific">Peronospora matthiolae</name>
    <dbReference type="NCBI Taxonomy" id="2874970"/>
    <lineage>
        <taxon>Eukaryota</taxon>
        <taxon>Sar</taxon>
        <taxon>Stramenopiles</taxon>
        <taxon>Oomycota</taxon>
        <taxon>Peronosporomycetes</taxon>
        <taxon>Peronosporales</taxon>
        <taxon>Peronosporaceae</taxon>
        <taxon>Peronospora</taxon>
    </lineage>
</organism>
<dbReference type="InterPro" id="IPR043128">
    <property type="entry name" value="Rev_trsase/Diguanyl_cyclase"/>
</dbReference>
<accession>A0AAV1V9D5</accession>
<dbReference type="Gene3D" id="3.10.10.10">
    <property type="entry name" value="HIV Type 1 Reverse Transcriptase, subunit A, domain 1"/>
    <property type="match status" value="1"/>
</dbReference>
<dbReference type="AlphaFoldDB" id="A0AAV1V9D5"/>
<evidence type="ECO:0000313" key="3">
    <source>
        <dbReference type="Proteomes" id="UP001162060"/>
    </source>
</evidence>
<dbReference type="CDD" id="cd01647">
    <property type="entry name" value="RT_LTR"/>
    <property type="match status" value="1"/>
</dbReference>
<evidence type="ECO:0000313" key="2">
    <source>
        <dbReference type="EMBL" id="CAK7942212.1"/>
    </source>
</evidence>
<proteinExistence type="predicted"/>
<sequence>MKQWPLPREQVTAIDKFFADRLADGHVREPTSPHSSPTFCVRKATGGWRIVHVFNKLNDATVPAQTPIPRKDVVIDGVSKSTIFSSMYLTNRFYQIRMRGRDMPYKAVSTPSGMIWGWLVMPQGLSKAPATVNRCDTNLLRLVRDFAPSYFDDVFVHSRAMDGKTDVEIHNFHFQKVLTLRRERKFVREPQEVFIRSERNTTSWLHRG</sequence>
<dbReference type="SUPFAM" id="SSF56672">
    <property type="entry name" value="DNA/RNA polymerases"/>
    <property type="match status" value="1"/>
</dbReference>
<name>A0AAV1V9D5_9STRA</name>
<dbReference type="InterPro" id="IPR043502">
    <property type="entry name" value="DNA/RNA_pol_sf"/>
</dbReference>
<dbReference type="PANTHER" id="PTHR24559:SF444">
    <property type="entry name" value="REVERSE TRANSCRIPTASE DOMAIN-CONTAINING PROTEIN"/>
    <property type="match status" value="1"/>
</dbReference>
<gene>
    <name evidence="2" type="ORF">PM001_LOCUS27362</name>
</gene>
<dbReference type="Pfam" id="PF00078">
    <property type="entry name" value="RVT_1"/>
    <property type="match status" value="1"/>
</dbReference>
<dbReference type="Proteomes" id="UP001162060">
    <property type="component" value="Unassembled WGS sequence"/>
</dbReference>
<evidence type="ECO:0000259" key="1">
    <source>
        <dbReference type="Pfam" id="PF00078"/>
    </source>
</evidence>
<reference evidence="2" key="1">
    <citation type="submission" date="2024-01" db="EMBL/GenBank/DDBJ databases">
        <authorList>
            <person name="Webb A."/>
        </authorList>
    </citation>
    <scope>NUCLEOTIDE SEQUENCE</scope>
    <source>
        <strain evidence="2">Pm1</strain>
    </source>
</reference>
<dbReference type="Gene3D" id="3.30.70.270">
    <property type="match status" value="1"/>
</dbReference>
<comment type="caution">
    <text evidence="2">The sequence shown here is derived from an EMBL/GenBank/DDBJ whole genome shotgun (WGS) entry which is preliminary data.</text>
</comment>
<dbReference type="InterPro" id="IPR000477">
    <property type="entry name" value="RT_dom"/>
</dbReference>
<feature type="domain" description="Reverse transcriptase" evidence="1">
    <location>
        <begin position="41"/>
        <end position="183"/>
    </location>
</feature>
<protein>
    <recommendedName>
        <fullName evidence="1">Reverse transcriptase domain-containing protein</fullName>
    </recommendedName>
</protein>